<feature type="transmembrane region" description="Helical" evidence="1">
    <location>
        <begin position="389"/>
        <end position="408"/>
    </location>
</feature>
<dbReference type="EMBL" id="JACRSZ010000005">
    <property type="protein sequence ID" value="MBC8572706.1"/>
    <property type="molecule type" value="Genomic_DNA"/>
</dbReference>
<dbReference type="SUPFAM" id="SSF103473">
    <property type="entry name" value="MFS general substrate transporter"/>
    <property type="match status" value="1"/>
</dbReference>
<organism evidence="2 3">
    <name type="scientific">Jingyaoa shaoxingensis</name>
    <dbReference type="NCBI Taxonomy" id="2763671"/>
    <lineage>
        <taxon>Bacteria</taxon>
        <taxon>Bacillati</taxon>
        <taxon>Bacillota</taxon>
        <taxon>Clostridia</taxon>
        <taxon>Lachnospirales</taxon>
        <taxon>Lachnospiraceae</taxon>
        <taxon>Jingyaoa</taxon>
    </lineage>
</organism>
<dbReference type="Proteomes" id="UP000657421">
    <property type="component" value="Unassembled WGS sequence"/>
</dbReference>
<feature type="transmembrane region" description="Helical" evidence="1">
    <location>
        <begin position="313"/>
        <end position="331"/>
    </location>
</feature>
<feature type="transmembrane region" description="Helical" evidence="1">
    <location>
        <begin position="337"/>
        <end position="355"/>
    </location>
</feature>
<proteinExistence type="predicted"/>
<sequence length="461" mass="49676">MSEQKEPKKISGSLKKFFGVGDFGFTLMSNIDTFYASYFFTNIAKFSTGIVAVMTTISAVVDAILSMMYGAFMNKGKAKKWGRYRSWLILTPWLVPFLYAGQFIRIGNGMAAVVFVTLAMITSRIAWNLPYIASISMINVAAKTPEDRMALSSSRSIWTSAASVVYSFVGPAVVSFFASIVGEANSYAATAFVFACLMFAGMYAHFVMFKGYEPTGEEEAAMAAAMQKQVAGQPKVKAMDAVACNPHLIALLISDMLKYVVFFLVNGMAAYYFTYLSGNPGLMTPFMLAANILGIIASYLARHVVGKLGGKNSIILSYIIMAAAGFLAFILRSNTTIVIVLMSILMFFMYISNTADPELYANCAQFSGEKLGYDVTGTVMGLLTVPIKLGIVARGLLISGCLALGAYTSAMADMSYFTEANASELATLQTGVCAGFMIIPAVCVLVGALLLQFGYKLGKNN</sequence>
<feature type="transmembrane region" description="Helical" evidence="1">
    <location>
        <begin position="20"/>
        <end position="40"/>
    </location>
</feature>
<feature type="transmembrane region" description="Helical" evidence="1">
    <location>
        <begin position="428"/>
        <end position="451"/>
    </location>
</feature>
<evidence type="ECO:0000313" key="2">
    <source>
        <dbReference type="EMBL" id="MBC8572706.1"/>
    </source>
</evidence>
<name>A0ABR7N8K9_9FIRM</name>
<feature type="transmembrane region" description="Helical" evidence="1">
    <location>
        <begin position="46"/>
        <end position="72"/>
    </location>
</feature>
<dbReference type="InterPro" id="IPR036259">
    <property type="entry name" value="MFS_trans_sf"/>
</dbReference>
<feature type="transmembrane region" description="Helical" evidence="1">
    <location>
        <begin position="157"/>
        <end position="181"/>
    </location>
</feature>
<gene>
    <name evidence="2" type="ORF">H8716_06350</name>
</gene>
<feature type="transmembrane region" description="Helical" evidence="1">
    <location>
        <begin position="282"/>
        <end position="301"/>
    </location>
</feature>
<evidence type="ECO:0000256" key="1">
    <source>
        <dbReference type="SAM" id="Phobius"/>
    </source>
</evidence>
<keyword evidence="1" id="KW-0472">Membrane</keyword>
<feature type="transmembrane region" description="Helical" evidence="1">
    <location>
        <begin position="84"/>
        <end position="104"/>
    </location>
</feature>
<feature type="transmembrane region" description="Helical" evidence="1">
    <location>
        <begin position="187"/>
        <end position="206"/>
    </location>
</feature>
<accession>A0ABR7N8K9</accession>
<comment type="caution">
    <text evidence="2">The sequence shown here is derived from an EMBL/GenBank/DDBJ whole genome shotgun (WGS) entry which is preliminary data.</text>
</comment>
<keyword evidence="3" id="KW-1185">Reference proteome</keyword>
<dbReference type="RefSeq" id="WP_249307736.1">
    <property type="nucleotide sequence ID" value="NZ_JACRSZ010000005.1"/>
</dbReference>
<evidence type="ECO:0000313" key="3">
    <source>
        <dbReference type="Proteomes" id="UP000657421"/>
    </source>
</evidence>
<feature type="transmembrane region" description="Helical" evidence="1">
    <location>
        <begin position="110"/>
        <end position="127"/>
    </location>
</feature>
<reference evidence="2 3" key="1">
    <citation type="submission" date="2020-08" db="EMBL/GenBank/DDBJ databases">
        <title>Genome public.</title>
        <authorList>
            <person name="Liu C."/>
            <person name="Sun Q."/>
        </authorList>
    </citation>
    <scope>NUCLEOTIDE SEQUENCE [LARGE SCALE GENOMIC DNA]</scope>
    <source>
        <strain evidence="2 3">NSJ-46</strain>
    </source>
</reference>
<dbReference type="PANTHER" id="PTHR11328">
    <property type="entry name" value="MAJOR FACILITATOR SUPERFAMILY DOMAIN-CONTAINING PROTEIN"/>
    <property type="match status" value="1"/>
</dbReference>
<dbReference type="PANTHER" id="PTHR11328:SF24">
    <property type="entry name" value="MAJOR FACILITATOR SUPERFAMILY (MFS) PROFILE DOMAIN-CONTAINING PROTEIN"/>
    <property type="match status" value="1"/>
</dbReference>
<keyword evidence="1" id="KW-1133">Transmembrane helix</keyword>
<feature type="transmembrane region" description="Helical" evidence="1">
    <location>
        <begin position="256"/>
        <end position="276"/>
    </location>
</feature>
<dbReference type="InterPro" id="IPR039672">
    <property type="entry name" value="MFS_2"/>
</dbReference>
<dbReference type="Gene3D" id="1.20.1250.20">
    <property type="entry name" value="MFS general substrate transporter like domains"/>
    <property type="match status" value="1"/>
</dbReference>
<protein>
    <submittedName>
        <fullName evidence="2">MFS transporter</fullName>
    </submittedName>
</protein>
<dbReference type="Pfam" id="PF13347">
    <property type="entry name" value="MFS_2"/>
    <property type="match status" value="1"/>
</dbReference>
<keyword evidence="1" id="KW-0812">Transmembrane</keyword>